<gene>
    <name evidence="2" type="ORF">LX99_03413</name>
</gene>
<dbReference type="EMBL" id="QGHA01000006">
    <property type="protein sequence ID" value="PWK76547.1"/>
    <property type="molecule type" value="Genomic_DNA"/>
</dbReference>
<protein>
    <submittedName>
        <fullName evidence="2">Putative membrane protein SpoIIM required for sporulation</fullName>
    </submittedName>
</protein>
<name>A0A316H824_9SPHI</name>
<evidence type="ECO:0000313" key="3">
    <source>
        <dbReference type="Proteomes" id="UP000245678"/>
    </source>
</evidence>
<feature type="transmembrane region" description="Helical" evidence="1">
    <location>
        <begin position="219"/>
        <end position="238"/>
    </location>
</feature>
<accession>A0A316H824</accession>
<dbReference type="InterPro" id="IPR002798">
    <property type="entry name" value="SpoIIM-like"/>
</dbReference>
<comment type="caution">
    <text evidence="2">The sequence shown here is derived from an EMBL/GenBank/DDBJ whole genome shotgun (WGS) entry which is preliminary data.</text>
</comment>
<keyword evidence="1" id="KW-1133">Transmembrane helix</keyword>
<keyword evidence="1" id="KW-0812">Transmembrane</keyword>
<dbReference type="RefSeq" id="WP_109608942.1">
    <property type="nucleotide sequence ID" value="NZ_QGHA01000006.1"/>
</dbReference>
<dbReference type="PANTHER" id="PTHR35337">
    <property type="entry name" value="SLR1478 PROTEIN"/>
    <property type="match status" value="1"/>
</dbReference>
<keyword evidence="1" id="KW-0472">Membrane</keyword>
<dbReference type="AlphaFoldDB" id="A0A316H824"/>
<dbReference type="Proteomes" id="UP000245678">
    <property type="component" value="Unassembled WGS sequence"/>
</dbReference>
<feature type="transmembrane region" description="Helical" evidence="1">
    <location>
        <begin position="282"/>
        <end position="304"/>
    </location>
</feature>
<feature type="transmembrane region" description="Helical" evidence="1">
    <location>
        <begin position="96"/>
        <end position="116"/>
    </location>
</feature>
<evidence type="ECO:0000256" key="1">
    <source>
        <dbReference type="SAM" id="Phobius"/>
    </source>
</evidence>
<feature type="transmembrane region" description="Helical" evidence="1">
    <location>
        <begin position="196"/>
        <end position="213"/>
    </location>
</feature>
<proteinExistence type="predicted"/>
<keyword evidence="3" id="KW-1185">Reference proteome</keyword>
<reference evidence="2 3" key="1">
    <citation type="submission" date="2018-05" db="EMBL/GenBank/DDBJ databases">
        <title>Genomic Encyclopedia of Archaeal and Bacterial Type Strains, Phase II (KMG-II): from individual species to whole genera.</title>
        <authorList>
            <person name="Goeker M."/>
        </authorList>
    </citation>
    <scope>NUCLEOTIDE SEQUENCE [LARGE SCALE GENOMIC DNA]</scope>
    <source>
        <strain evidence="2 3">DSM 19975</strain>
    </source>
</reference>
<feature type="transmembrane region" description="Helical" evidence="1">
    <location>
        <begin position="163"/>
        <end position="184"/>
    </location>
</feature>
<dbReference type="PANTHER" id="PTHR35337:SF1">
    <property type="entry name" value="SLR1478 PROTEIN"/>
    <property type="match status" value="1"/>
</dbReference>
<organism evidence="2 3">
    <name type="scientific">Mucilaginibacter oryzae</name>
    <dbReference type="NCBI Taxonomy" id="468058"/>
    <lineage>
        <taxon>Bacteria</taxon>
        <taxon>Pseudomonadati</taxon>
        <taxon>Bacteroidota</taxon>
        <taxon>Sphingobacteriia</taxon>
        <taxon>Sphingobacteriales</taxon>
        <taxon>Sphingobacteriaceae</taxon>
        <taxon>Mucilaginibacter</taxon>
    </lineage>
</organism>
<feature type="transmembrane region" description="Helical" evidence="1">
    <location>
        <begin position="258"/>
        <end position="276"/>
    </location>
</feature>
<sequence>MREPLFIKQNADKWKSYETEPAKDPDDIAERFITITDDLAYSKTFYPKSKTTLYLNGLAAGFHQSIYKNKKEKTNRFVFFWKTELPLLFNQYRMQILYSFAFFITFFLIGILSAKYDRTFIRLVLSDDYVNMTNENISKGDPFGVYKSQNEFIMFWMIAKNNLTVTAITFVLGITLSAGTLLNLFRNGLMVGCFQYLFIAKGLGMQSVLVIWIHGTLEISTIILAGAAGLILGNSMLFPKTYSRAVSLKRGARDGLKIMLGISPIVVTAAVFESFITRHTEMSLWLSCSILAGSFLFIIWYVVVYPTYLSHRLKIVETSNEGEY</sequence>
<dbReference type="Pfam" id="PF01944">
    <property type="entry name" value="SpoIIM"/>
    <property type="match status" value="1"/>
</dbReference>
<evidence type="ECO:0000313" key="2">
    <source>
        <dbReference type="EMBL" id="PWK76547.1"/>
    </source>
</evidence>